<gene>
    <name evidence="1" type="ORF">SFRICE_019455</name>
</gene>
<sequence length="157" mass="15996">MFRCVATRRDWGQCVWAACSDGGAACVSLALQPLVYVRGALGPAPPLAPAPPPPPAAHYMQPAAAEHLAAWSLGPYSAAVRVCATRTCAGGAVLTHAAPAVCCVLAAADGADGAADLSPDGSRDGSTDSLPDLLVLAGDEVYVWQSRATPQRQYLAV</sequence>
<accession>A0A2H1W3A8</accession>
<name>A0A2H1W3A8_SPOFR</name>
<evidence type="ECO:0000313" key="1">
    <source>
        <dbReference type="EMBL" id="SOQ46984.1"/>
    </source>
</evidence>
<protein>
    <submittedName>
        <fullName evidence="1">SFRICE_019455</fullName>
    </submittedName>
</protein>
<proteinExistence type="predicted"/>
<organism evidence="1">
    <name type="scientific">Spodoptera frugiperda</name>
    <name type="common">Fall armyworm</name>
    <dbReference type="NCBI Taxonomy" id="7108"/>
    <lineage>
        <taxon>Eukaryota</taxon>
        <taxon>Metazoa</taxon>
        <taxon>Ecdysozoa</taxon>
        <taxon>Arthropoda</taxon>
        <taxon>Hexapoda</taxon>
        <taxon>Insecta</taxon>
        <taxon>Pterygota</taxon>
        <taxon>Neoptera</taxon>
        <taxon>Endopterygota</taxon>
        <taxon>Lepidoptera</taxon>
        <taxon>Glossata</taxon>
        <taxon>Ditrysia</taxon>
        <taxon>Noctuoidea</taxon>
        <taxon>Noctuidae</taxon>
        <taxon>Amphipyrinae</taxon>
        <taxon>Spodoptera</taxon>
    </lineage>
</organism>
<dbReference type="EMBL" id="ODYU01005771">
    <property type="protein sequence ID" value="SOQ46984.1"/>
    <property type="molecule type" value="Genomic_DNA"/>
</dbReference>
<reference evidence="1" key="1">
    <citation type="submission" date="2016-07" db="EMBL/GenBank/DDBJ databases">
        <authorList>
            <person name="Bretaudeau A."/>
        </authorList>
    </citation>
    <scope>NUCLEOTIDE SEQUENCE</scope>
    <source>
        <strain evidence="1">Rice</strain>
        <tissue evidence="1">Whole body</tissue>
    </source>
</reference>
<dbReference type="AlphaFoldDB" id="A0A2H1W3A8"/>